<feature type="binding site" evidence="8">
    <location>
        <position position="97"/>
    </location>
    <ligand>
        <name>Mg(2+)</name>
        <dbReference type="ChEBI" id="CHEBI:18420"/>
        <label>1</label>
        <note>catalytic</note>
    </ligand>
</feature>
<evidence type="ECO:0000256" key="2">
    <source>
        <dbReference type="ARBA" id="ARBA00001946"/>
    </source>
</evidence>
<evidence type="ECO:0000313" key="11">
    <source>
        <dbReference type="Proteomes" id="UP000597762"/>
    </source>
</evidence>
<dbReference type="EC" id="3.1.3.25" evidence="9"/>
<keyword evidence="7 8" id="KW-0460">Magnesium</keyword>
<dbReference type="Gene3D" id="3.40.190.80">
    <property type="match status" value="1"/>
</dbReference>
<evidence type="ECO:0000256" key="3">
    <source>
        <dbReference type="ARBA" id="ARBA00005152"/>
    </source>
</evidence>
<dbReference type="PANTHER" id="PTHR20854">
    <property type="entry name" value="INOSITOL MONOPHOSPHATASE"/>
    <property type="match status" value="1"/>
</dbReference>
<dbReference type="InterPro" id="IPR033942">
    <property type="entry name" value="IMPase"/>
</dbReference>
<dbReference type="InterPro" id="IPR000760">
    <property type="entry name" value="Inositol_monophosphatase-like"/>
</dbReference>
<dbReference type="PANTHER" id="PTHR20854:SF4">
    <property type="entry name" value="INOSITOL-1-MONOPHOSPHATASE-RELATED"/>
    <property type="match status" value="1"/>
</dbReference>
<dbReference type="CDD" id="cd01639">
    <property type="entry name" value="IMPase"/>
    <property type="match status" value="1"/>
</dbReference>
<dbReference type="InterPro" id="IPR020583">
    <property type="entry name" value="Inositol_monoP_metal-BS"/>
</dbReference>
<keyword evidence="5 8" id="KW-0479">Metal-binding</keyword>
<sequence>MPVEVSDQELCEWYETGIQLAKECGHMIKDCFYKDKKVTQKSSFADLVTETDQAVEKYFTKEIHKKYPGHKVIGEETVADGYKINFTDDPTWIIDPIDGTSNFIHRLPYTCVSIGLTINKEEIIGIVYNPITNDFFQARKGHGAFCNGEKLSVTGLEDIEKAMFIMEFGSNRDPDKMAVKFKNLFTLNKASHGIRAYGSAALNLCAVAQGRGDGYVEHGIHCWDIVAGAVIVREAGGVVLDPSGQKFDLMSRCCLAAASLPLAMKVSSLIEDPGFGRD</sequence>
<dbReference type="EMBL" id="CAHIKZ030001924">
    <property type="protein sequence ID" value="CAE1277399.1"/>
    <property type="molecule type" value="Genomic_DNA"/>
</dbReference>
<keyword evidence="6 9" id="KW-0378">Hydrolase</keyword>
<keyword evidence="11" id="KW-1185">Reference proteome</keyword>
<feature type="binding site" evidence="8">
    <location>
        <position position="98"/>
    </location>
    <ligand>
        <name>Mg(2+)</name>
        <dbReference type="ChEBI" id="CHEBI:18420"/>
        <label>1</label>
        <note>catalytic</note>
    </ligand>
</feature>
<feature type="binding site" evidence="8">
    <location>
        <position position="95"/>
    </location>
    <ligand>
        <name>Mg(2+)</name>
        <dbReference type="ChEBI" id="CHEBI:18420"/>
        <label>1</label>
        <note>catalytic</note>
    </ligand>
</feature>
<feature type="binding site" evidence="8">
    <location>
        <position position="75"/>
    </location>
    <ligand>
        <name>Mg(2+)</name>
        <dbReference type="ChEBI" id="CHEBI:18420"/>
        <label>1</label>
        <note>catalytic</note>
    </ligand>
</feature>
<dbReference type="PROSITE" id="PS00629">
    <property type="entry name" value="IMP_1"/>
    <property type="match status" value="1"/>
</dbReference>
<dbReference type="OrthoDB" id="10254945at2759"/>
<dbReference type="InterPro" id="IPR020552">
    <property type="entry name" value="Inositol_monoPase_Li-sen"/>
</dbReference>
<dbReference type="Proteomes" id="UP000597762">
    <property type="component" value="Unassembled WGS sequence"/>
</dbReference>
<evidence type="ECO:0000256" key="6">
    <source>
        <dbReference type="ARBA" id="ARBA00022801"/>
    </source>
</evidence>
<dbReference type="Pfam" id="PF00459">
    <property type="entry name" value="Inositol_P"/>
    <property type="match status" value="1"/>
</dbReference>
<accession>A0A812CS09</accession>
<dbReference type="GO" id="GO:0046854">
    <property type="term" value="P:phosphatidylinositol phosphate biosynthetic process"/>
    <property type="evidence" value="ECO:0007669"/>
    <property type="project" value="InterPro"/>
</dbReference>
<dbReference type="FunFam" id="3.40.190.80:FF:000002">
    <property type="entry name" value="Inositol-1-monophosphatase"/>
    <property type="match status" value="1"/>
</dbReference>
<reference evidence="10" key="1">
    <citation type="submission" date="2021-01" db="EMBL/GenBank/DDBJ databases">
        <authorList>
            <person name="Li R."/>
            <person name="Bekaert M."/>
        </authorList>
    </citation>
    <scope>NUCLEOTIDE SEQUENCE</scope>
    <source>
        <strain evidence="10">Farmed</strain>
    </source>
</reference>
<comment type="catalytic activity">
    <reaction evidence="1 9">
        <text>a myo-inositol phosphate + H2O = myo-inositol + phosphate</text>
        <dbReference type="Rhea" id="RHEA:24056"/>
        <dbReference type="ChEBI" id="CHEBI:15377"/>
        <dbReference type="ChEBI" id="CHEBI:17268"/>
        <dbReference type="ChEBI" id="CHEBI:43474"/>
        <dbReference type="ChEBI" id="CHEBI:84139"/>
        <dbReference type="EC" id="3.1.3.25"/>
    </reaction>
</comment>
<comment type="caution">
    <text evidence="10">The sequence shown here is derived from an EMBL/GenBank/DDBJ whole genome shotgun (WGS) entry which is preliminary data.</text>
</comment>
<dbReference type="PRINTS" id="PR00377">
    <property type="entry name" value="IMPHPHTASES"/>
</dbReference>
<dbReference type="Gene3D" id="3.30.540.10">
    <property type="entry name" value="Fructose-1,6-Bisphosphatase, subunit A, domain 1"/>
    <property type="match status" value="1"/>
</dbReference>
<evidence type="ECO:0000256" key="8">
    <source>
        <dbReference type="PIRSR" id="PIRSR600760-2"/>
    </source>
</evidence>
<comment type="pathway">
    <text evidence="3 9">Polyol metabolism; myo-inositol biosynthesis; myo-inositol from D-glucose 6-phosphate: step 2/2.</text>
</comment>
<comment type="cofactor">
    <cofactor evidence="2 8 9">
        <name>Mg(2+)</name>
        <dbReference type="ChEBI" id="CHEBI:18420"/>
    </cofactor>
</comment>
<dbReference type="AlphaFoldDB" id="A0A812CS09"/>
<evidence type="ECO:0000256" key="4">
    <source>
        <dbReference type="ARBA" id="ARBA00009759"/>
    </source>
</evidence>
<comment type="similarity">
    <text evidence="4 9">Belongs to the inositol monophosphatase superfamily.</text>
</comment>
<organism evidence="10 11">
    <name type="scientific">Acanthosepion pharaonis</name>
    <name type="common">Pharaoh cuttlefish</name>
    <name type="synonym">Sepia pharaonis</name>
    <dbReference type="NCBI Taxonomy" id="158019"/>
    <lineage>
        <taxon>Eukaryota</taxon>
        <taxon>Metazoa</taxon>
        <taxon>Spiralia</taxon>
        <taxon>Lophotrochozoa</taxon>
        <taxon>Mollusca</taxon>
        <taxon>Cephalopoda</taxon>
        <taxon>Coleoidea</taxon>
        <taxon>Decapodiformes</taxon>
        <taxon>Sepiida</taxon>
        <taxon>Sepiina</taxon>
        <taxon>Sepiidae</taxon>
        <taxon>Acanthosepion</taxon>
    </lineage>
</organism>
<dbReference type="UniPathway" id="UPA00823">
    <property type="reaction ID" value="UER00788"/>
</dbReference>
<feature type="binding site" evidence="8">
    <location>
        <position position="224"/>
    </location>
    <ligand>
        <name>Mg(2+)</name>
        <dbReference type="ChEBI" id="CHEBI:18420"/>
        <label>1</label>
        <note>catalytic</note>
    </ligand>
</feature>
<evidence type="ECO:0000256" key="5">
    <source>
        <dbReference type="ARBA" id="ARBA00022723"/>
    </source>
</evidence>
<evidence type="ECO:0000256" key="9">
    <source>
        <dbReference type="RuleBase" id="RU364068"/>
    </source>
</evidence>
<name>A0A812CS09_ACAPH</name>
<dbReference type="GO" id="GO:0007165">
    <property type="term" value="P:signal transduction"/>
    <property type="evidence" value="ECO:0007669"/>
    <property type="project" value="TreeGrafter"/>
</dbReference>
<dbReference type="GO" id="GO:0046872">
    <property type="term" value="F:metal ion binding"/>
    <property type="evidence" value="ECO:0007669"/>
    <property type="project" value="UniProtKB-KW"/>
</dbReference>
<proteinExistence type="inferred from homology"/>
<dbReference type="GO" id="GO:0008934">
    <property type="term" value="F:inositol monophosphate 1-phosphatase activity"/>
    <property type="evidence" value="ECO:0007669"/>
    <property type="project" value="InterPro"/>
</dbReference>
<dbReference type="PRINTS" id="PR00378">
    <property type="entry name" value="LIIMPHPHTASE"/>
</dbReference>
<dbReference type="SUPFAM" id="SSF56655">
    <property type="entry name" value="Carbohydrate phosphatase"/>
    <property type="match status" value="1"/>
</dbReference>
<dbReference type="GO" id="GO:0006021">
    <property type="term" value="P:inositol biosynthetic process"/>
    <property type="evidence" value="ECO:0007669"/>
    <property type="project" value="UniProtKB-UniPathway"/>
</dbReference>
<gene>
    <name evidence="10" type="ORF">SPHA_40611</name>
</gene>
<protein>
    <recommendedName>
        <fullName evidence="9">Inositol-1-monophosphatase</fullName>
        <ecNumber evidence="9">3.1.3.25</ecNumber>
    </recommendedName>
</protein>
<evidence type="ECO:0000256" key="1">
    <source>
        <dbReference type="ARBA" id="ARBA00001033"/>
    </source>
</evidence>
<dbReference type="FunFam" id="3.30.540.10:FF:000004">
    <property type="entry name" value="Inositol-1-monophosphatase"/>
    <property type="match status" value="1"/>
</dbReference>
<evidence type="ECO:0000313" key="10">
    <source>
        <dbReference type="EMBL" id="CAE1277399.1"/>
    </source>
</evidence>
<evidence type="ECO:0000256" key="7">
    <source>
        <dbReference type="ARBA" id="ARBA00022842"/>
    </source>
</evidence>